<dbReference type="AlphaFoldDB" id="A0A6A6IH12"/>
<feature type="transmembrane region" description="Helical" evidence="2">
    <location>
        <begin position="368"/>
        <end position="388"/>
    </location>
</feature>
<gene>
    <name evidence="3" type="ORF">BU26DRAFT_563602</name>
</gene>
<sequence length="834" mass="92990">MHLLYAFVSLASSAPLEYTSARRAAHATRLPHPICGIDGNADFYGLGIRVGIYLQWISSLLANRYVPEAIRNLLITNTIFLLAVAIAAAQATATRDLRKAESLALQHLCFGFLFTVLTVWGFRIRARVKSLGAAFSLAEKSFRLGLSAAICGYGVWFWFVGNNSLSVESCSTVTFVLGKYQVQSVVLLLVYGWFVVRHCFTWALYAVKSLLNALVPAIILALIDMIWGNNSSPLSTMLFRRWSQTAPLRFWLTINGRSVSPEFSVPTNMLDFPVLNSVILFCWGTAQFWSLLIFKKPVPPKEPPLLRFDVKWIETRVLRLKSFQTRIVWANVFVTLNLACLLWGIAATECTLYWNRVSNVYSVTSTGQLIPLIIGIANFIQITYTIILQKSQPILTDMLLNAFVKSREERKAVDGDKLEQNDTAATAATAESDRYPLKGGFEAVFWKQTPSRRRSIDNLMPTPYLQTMRLGVSPPDVAAMGFLRTKDTATKRRHSHSGSPLEQFEMYDDSLLEISPPDDGPPETASTDPDTSRPVQPTVLRQRSRLPGALLGACVKVAQMILLSFVKKSDALAMVKNIMKFPEDFGGSDSVSETNIDQHRPGSRGARSSMSTTENIFLGLHQNTSLNQHPHRRQTASQRTSQNASQTSSAHPSLSRPPHQRQTSSRTTPRDASPILAPHPSLATSISSPPTSPSVKPLPSQNWGPHLAYTPPHLPEPSTYPRGPLRTLLRLLGTAAGASMPESPQLSATAANFSDMLAELGDIWRERREGKITREEQDELFGDWMEEFRRDYLEQFWHVFSGNAEDLAVLERVVATVLEKEWGVREAKGKWRDA</sequence>
<keyword evidence="2" id="KW-1133">Transmembrane helix</keyword>
<feature type="compositionally biased region" description="Polar residues" evidence="1">
    <location>
        <begin position="635"/>
        <end position="652"/>
    </location>
</feature>
<feature type="transmembrane region" description="Helical" evidence="2">
    <location>
        <begin position="180"/>
        <end position="196"/>
    </location>
</feature>
<keyword evidence="2" id="KW-0812">Transmembrane</keyword>
<dbReference type="OrthoDB" id="3945378at2759"/>
<evidence type="ECO:0000256" key="1">
    <source>
        <dbReference type="SAM" id="MobiDB-lite"/>
    </source>
</evidence>
<feature type="region of interest" description="Disordered" evidence="1">
    <location>
        <begin position="623"/>
        <end position="722"/>
    </location>
</feature>
<organism evidence="3 4">
    <name type="scientific">Trematosphaeria pertusa</name>
    <dbReference type="NCBI Taxonomy" id="390896"/>
    <lineage>
        <taxon>Eukaryota</taxon>
        <taxon>Fungi</taxon>
        <taxon>Dikarya</taxon>
        <taxon>Ascomycota</taxon>
        <taxon>Pezizomycotina</taxon>
        <taxon>Dothideomycetes</taxon>
        <taxon>Pleosporomycetidae</taxon>
        <taxon>Pleosporales</taxon>
        <taxon>Massarineae</taxon>
        <taxon>Trematosphaeriaceae</taxon>
        <taxon>Trematosphaeria</taxon>
    </lineage>
</organism>
<feature type="transmembrane region" description="Helical" evidence="2">
    <location>
        <begin position="328"/>
        <end position="348"/>
    </location>
</feature>
<evidence type="ECO:0000313" key="3">
    <source>
        <dbReference type="EMBL" id="KAF2249706.1"/>
    </source>
</evidence>
<feature type="compositionally biased region" description="Low complexity" evidence="1">
    <location>
        <begin position="680"/>
        <end position="700"/>
    </location>
</feature>
<feature type="transmembrane region" description="Helical" evidence="2">
    <location>
        <begin position="74"/>
        <end position="92"/>
    </location>
</feature>
<proteinExistence type="predicted"/>
<evidence type="ECO:0000256" key="2">
    <source>
        <dbReference type="SAM" id="Phobius"/>
    </source>
</evidence>
<feature type="region of interest" description="Disordered" evidence="1">
    <location>
        <begin position="511"/>
        <end position="538"/>
    </location>
</feature>
<feature type="compositionally biased region" description="Polar residues" evidence="1">
    <location>
        <begin position="524"/>
        <end position="538"/>
    </location>
</feature>
<name>A0A6A6IH12_9PLEO</name>
<accession>A0A6A6IH12</accession>
<keyword evidence="4" id="KW-1185">Reference proteome</keyword>
<keyword evidence="2" id="KW-0472">Membrane</keyword>
<dbReference type="GeneID" id="54586513"/>
<reference evidence="3" key="1">
    <citation type="journal article" date="2020" name="Stud. Mycol.">
        <title>101 Dothideomycetes genomes: a test case for predicting lifestyles and emergence of pathogens.</title>
        <authorList>
            <person name="Haridas S."/>
            <person name="Albert R."/>
            <person name="Binder M."/>
            <person name="Bloem J."/>
            <person name="Labutti K."/>
            <person name="Salamov A."/>
            <person name="Andreopoulos B."/>
            <person name="Baker S."/>
            <person name="Barry K."/>
            <person name="Bills G."/>
            <person name="Bluhm B."/>
            <person name="Cannon C."/>
            <person name="Castanera R."/>
            <person name="Culley D."/>
            <person name="Daum C."/>
            <person name="Ezra D."/>
            <person name="Gonzalez J."/>
            <person name="Henrissat B."/>
            <person name="Kuo A."/>
            <person name="Liang C."/>
            <person name="Lipzen A."/>
            <person name="Lutzoni F."/>
            <person name="Magnuson J."/>
            <person name="Mondo S."/>
            <person name="Nolan M."/>
            <person name="Ohm R."/>
            <person name="Pangilinan J."/>
            <person name="Park H.-J."/>
            <person name="Ramirez L."/>
            <person name="Alfaro M."/>
            <person name="Sun H."/>
            <person name="Tritt A."/>
            <person name="Yoshinaga Y."/>
            <person name="Zwiers L.-H."/>
            <person name="Turgeon B."/>
            <person name="Goodwin S."/>
            <person name="Spatafora J."/>
            <person name="Crous P."/>
            <person name="Grigoriev I."/>
        </authorList>
    </citation>
    <scope>NUCLEOTIDE SEQUENCE</scope>
    <source>
        <strain evidence="3">CBS 122368</strain>
    </source>
</reference>
<dbReference type="Proteomes" id="UP000800094">
    <property type="component" value="Unassembled WGS sequence"/>
</dbReference>
<dbReference type="EMBL" id="ML987194">
    <property type="protein sequence ID" value="KAF2249706.1"/>
    <property type="molecule type" value="Genomic_DNA"/>
</dbReference>
<dbReference type="RefSeq" id="XP_033684710.1">
    <property type="nucleotide sequence ID" value="XM_033833183.1"/>
</dbReference>
<feature type="region of interest" description="Disordered" evidence="1">
    <location>
        <begin position="583"/>
        <end position="610"/>
    </location>
</feature>
<feature type="transmembrane region" description="Helical" evidence="2">
    <location>
        <begin position="274"/>
        <end position="294"/>
    </location>
</feature>
<protein>
    <submittedName>
        <fullName evidence="3">Uncharacterized protein</fullName>
    </submittedName>
</protein>
<feature type="transmembrane region" description="Helical" evidence="2">
    <location>
        <begin position="203"/>
        <end position="227"/>
    </location>
</feature>
<feature type="transmembrane region" description="Helical" evidence="2">
    <location>
        <begin position="142"/>
        <end position="160"/>
    </location>
</feature>
<feature type="transmembrane region" description="Helical" evidence="2">
    <location>
        <begin position="104"/>
        <end position="122"/>
    </location>
</feature>
<evidence type="ECO:0000313" key="4">
    <source>
        <dbReference type="Proteomes" id="UP000800094"/>
    </source>
</evidence>